<reference evidence="1" key="1">
    <citation type="journal article" date="2023" name="Access Microbiol">
        <title>De-novo genome assembly for Akanthomyces muscarius, a biocontrol agent of insect agricultural pests.</title>
        <authorList>
            <person name="Erdos Z."/>
            <person name="Studholme D.J."/>
            <person name="Raymond B."/>
            <person name="Sharma M."/>
        </authorList>
    </citation>
    <scope>NUCLEOTIDE SEQUENCE</scope>
    <source>
        <strain evidence="1">Ve6</strain>
    </source>
</reference>
<comment type="caution">
    <text evidence="1">The sequence shown here is derived from an EMBL/GenBank/DDBJ whole genome shotgun (WGS) entry which is preliminary data.</text>
</comment>
<proteinExistence type="predicted"/>
<keyword evidence="2" id="KW-1185">Reference proteome</keyword>
<accession>A0A9W8QCG3</accession>
<sequence length="84" mass="9146">MMTHEYILTRNVPGCEISFLTECSLVAGTADLTTTTAYSEDATYHSPESRPNMPKCTIYDGDALRSPSAGRGRSTIIAMLLQQS</sequence>
<organism evidence="1 2">
    <name type="scientific">Akanthomyces muscarius</name>
    <name type="common">Entomopathogenic fungus</name>
    <name type="synonym">Lecanicillium muscarium</name>
    <dbReference type="NCBI Taxonomy" id="2231603"/>
    <lineage>
        <taxon>Eukaryota</taxon>
        <taxon>Fungi</taxon>
        <taxon>Dikarya</taxon>
        <taxon>Ascomycota</taxon>
        <taxon>Pezizomycotina</taxon>
        <taxon>Sordariomycetes</taxon>
        <taxon>Hypocreomycetidae</taxon>
        <taxon>Hypocreales</taxon>
        <taxon>Cordycipitaceae</taxon>
        <taxon>Akanthomyces</taxon>
    </lineage>
</organism>
<dbReference type="RefSeq" id="XP_056054173.1">
    <property type="nucleotide sequence ID" value="XM_056197090.1"/>
</dbReference>
<evidence type="ECO:0000313" key="2">
    <source>
        <dbReference type="Proteomes" id="UP001144673"/>
    </source>
</evidence>
<protein>
    <submittedName>
        <fullName evidence="1">Uncharacterized protein</fullName>
    </submittedName>
</protein>
<dbReference type="Proteomes" id="UP001144673">
    <property type="component" value="Chromosome 5"/>
</dbReference>
<gene>
    <name evidence="1" type="ORF">LMH87_009999</name>
</gene>
<evidence type="ECO:0000313" key="1">
    <source>
        <dbReference type="EMBL" id="KAJ4153515.1"/>
    </source>
</evidence>
<dbReference type="EMBL" id="JAJHUN010000008">
    <property type="protein sequence ID" value="KAJ4153515.1"/>
    <property type="molecule type" value="Genomic_DNA"/>
</dbReference>
<dbReference type="AlphaFoldDB" id="A0A9W8QCG3"/>
<dbReference type="GeneID" id="80897158"/>
<name>A0A9W8QCG3_AKAMU</name>
<dbReference type="KEGG" id="amus:LMH87_009999"/>